<dbReference type="GO" id="GO:0050660">
    <property type="term" value="F:flavin adenine dinucleotide binding"/>
    <property type="evidence" value="ECO:0007669"/>
    <property type="project" value="InterPro"/>
</dbReference>
<protein>
    <recommendedName>
        <fullName evidence="6">FAD dependent oxidoreductase domain-containing protein</fullName>
    </recommendedName>
</protein>
<keyword evidence="4" id="KW-0274">FAD</keyword>
<keyword evidence="5" id="KW-0560">Oxidoreductase</keyword>
<dbReference type="PANTHER" id="PTHR10961">
    <property type="entry name" value="PEROXISOMAL SARCOSINE OXIDASE"/>
    <property type="match status" value="1"/>
</dbReference>
<comment type="cofactor">
    <cofactor evidence="1">
        <name>FAD</name>
        <dbReference type="ChEBI" id="CHEBI:57692"/>
    </cofactor>
</comment>
<dbReference type="Gene3D" id="3.50.50.60">
    <property type="entry name" value="FAD/NAD(P)-binding domain"/>
    <property type="match status" value="1"/>
</dbReference>
<evidence type="ECO:0000313" key="8">
    <source>
        <dbReference type="Proteomes" id="UP000316270"/>
    </source>
</evidence>
<evidence type="ECO:0000256" key="1">
    <source>
        <dbReference type="ARBA" id="ARBA00001974"/>
    </source>
</evidence>
<dbReference type="EMBL" id="CP042197">
    <property type="protein sequence ID" value="QDS75283.1"/>
    <property type="molecule type" value="Genomic_DNA"/>
</dbReference>
<dbReference type="PANTHER" id="PTHR10961:SF46">
    <property type="entry name" value="PEROXISOMAL SARCOSINE OXIDASE"/>
    <property type="match status" value="1"/>
</dbReference>
<dbReference type="AlphaFoldDB" id="A0A517LI18"/>
<organism evidence="7 8">
    <name type="scientific">Venturia effusa</name>
    <dbReference type="NCBI Taxonomy" id="50376"/>
    <lineage>
        <taxon>Eukaryota</taxon>
        <taxon>Fungi</taxon>
        <taxon>Dikarya</taxon>
        <taxon>Ascomycota</taxon>
        <taxon>Pezizomycotina</taxon>
        <taxon>Dothideomycetes</taxon>
        <taxon>Pleosporomycetidae</taxon>
        <taxon>Venturiales</taxon>
        <taxon>Venturiaceae</taxon>
        <taxon>Venturia</taxon>
    </lineage>
</organism>
<dbReference type="SUPFAM" id="SSF51905">
    <property type="entry name" value="FAD/NAD(P)-binding domain"/>
    <property type="match status" value="1"/>
</dbReference>
<gene>
    <name evidence="7" type="ORF">FKW77_001073</name>
</gene>
<evidence type="ECO:0000256" key="4">
    <source>
        <dbReference type="ARBA" id="ARBA00022827"/>
    </source>
</evidence>
<evidence type="ECO:0000256" key="2">
    <source>
        <dbReference type="ARBA" id="ARBA00010989"/>
    </source>
</evidence>
<proteinExistence type="inferred from homology"/>
<dbReference type="GO" id="GO:0050031">
    <property type="term" value="F:L-pipecolate oxidase activity"/>
    <property type="evidence" value="ECO:0007669"/>
    <property type="project" value="TreeGrafter"/>
</dbReference>
<feature type="domain" description="FAD dependent oxidoreductase" evidence="6">
    <location>
        <begin position="11"/>
        <end position="412"/>
    </location>
</feature>
<evidence type="ECO:0000259" key="6">
    <source>
        <dbReference type="Pfam" id="PF01266"/>
    </source>
</evidence>
<dbReference type="STRING" id="50376.A0A517LI18"/>
<dbReference type="InterPro" id="IPR036188">
    <property type="entry name" value="FAD/NAD-bd_sf"/>
</dbReference>
<evidence type="ECO:0000256" key="5">
    <source>
        <dbReference type="ARBA" id="ARBA00023002"/>
    </source>
</evidence>
<dbReference type="GO" id="GO:0004657">
    <property type="term" value="F:proline dehydrogenase activity"/>
    <property type="evidence" value="ECO:0007669"/>
    <property type="project" value="TreeGrafter"/>
</dbReference>
<dbReference type="Gene3D" id="3.30.9.10">
    <property type="entry name" value="D-Amino Acid Oxidase, subunit A, domain 2"/>
    <property type="match status" value="1"/>
</dbReference>
<dbReference type="InterPro" id="IPR045170">
    <property type="entry name" value="MTOX"/>
</dbReference>
<comment type="similarity">
    <text evidence="2">Belongs to the MSOX/MTOX family.</text>
</comment>
<keyword evidence="8" id="KW-1185">Reference proteome</keyword>
<keyword evidence="3" id="KW-0285">Flavoprotein</keyword>
<evidence type="ECO:0000313" key="7">
    <source>
        <dbReference type="EMBL" id="QDS75283.1"/>
    </source>
</evidence>
<evidence type="ECO:0000256" key="3">
    <source>
        <dbReference type="ARBA" id="ARBA00022630"/>
    </source>
</evidence>
<dbReference type="InterPro" id="IPR006076">
    <property type="entry name" value="FAD-dep_OxRdtase"/>
</dbReference>
<sequence length="494" mass="53887">MTSEKQIPALILIIGSGVFGLSTALALCERDEYKESAIVVIDRMPFPAPDGASIDTSRIVRADYADAAYACLGVEAQKLWRGEWGAQNRYHETGLCLSGDVGAGQYVTKSYENVCKLESADTVKAFDCNADLAEATGTQGACGSMGYINKNSGWADAEATMRFLRAKVVAKNRVRFLSVGVERLLFSEGKGEGKRCVGVDLQDGNFLSGDLIILAAGAWSPSLIDLRGRVTATGQVVAYIEVTPEEAAILAKLPVQLNVSNGMFFIPPPPPDKLPRPAGQHSKGKFYLKVARHAYGYLNPTTITNPENPSEKITISLPQTNPDHPLGAQPIPQQALSDMRDYLNTIIPPTSPLAAIPKRPWKHSRLCHYADTPTSDWLLSYHPSYSKSLFIATGGSGHGFKFVPVIGEKIVDCLLEKCEERYTDKWVWREKVDGEKWAGDGSRSGPQGLILSEEMKKGRDRVSHKVWTANAFAASFANTQSHRRNAEDVGLAKE</sequence>
<dbReference type="OrthoDB" id="2219495at2759"/>
<dbReference type="Proteomes" id="UP000316270">
    <property type="component" value="Chromosome 13"/>
</dbReference>
<dbReference type="Pfam" id="PF01266">
    <property type="entry name" value="DAO"/>
    <property type="match status" value="1"/>
</dbReference>
<reference evidence="7 8" key="1">
    <citation type="submission" date="2019-07" db="EMBL/GenBank/DDBJ databases">
        <title>Finished genome of Venturia effusa.</title>
        <authorList>
            <person name="Young C.A."/>
            <person name="Cox M.P."/>
            <person name="Ganley A.R.D."/>
            <person name="David W.J."/>
        </authorList>
    </citation>
    <scope>NUCLEOTIDE SEQUENCE [LARGE SCALE GENOMIC DNA]</scope>
    <source>
        <strain evidence="8">albino</strain>
    </source>
</reference>
<accession>A0A517LI18</accession>
<name>A0A517LI18_9PEZI</name>
<dbReference type="GO" id="GO:0008115">
    <property type="term" value="F:sarcosine oxidase activity"/>
    <property type="evidence" value="ECO:0007669"/>
    <property type="project" value="TreeGrafter"/>
</dbReference>